<dbReference type="Gene3D" id="3.90.1720.10">
    <property type="entry name" value="endopeptidase domain like (from Nostoc punctiforme)"/>
    <property type="match status" value="1"/>
</dbReference>
<dbReference type="InterPro" id="IPR002477">
    <property type="entry name" value="Peptidoglycan-bd-like"/>
</dbReference>
<evidence type="ECO:0000256" key="3">
    <source>
        <dbReference type="ARBA" id="ARBA00022801"/>
    </source>
</evidence>
<dbReference type="SUPFAM" id="SSF54001">
    <property type="entry name" value="Cysteine proteinases"/>
    <property type="match status" value="1"/>
</dbReference>
<dbReference type="InterPro" id="IPR036365">
    <property type="entry name" value="PGBD-like_sf"/>
</dbReference>
<dbReference type="InterPro" id="IPR036366">
    <property type="entry name" value="PGBDSf"/>
</dbReference>
<protein>
    <submittedName>
        <fullName evidence="7">Peptidoglycan-binding protein</fullName>
    </submittedName>
</protein>
<evidence type="ECO:0000256" key="1">
    <source>
        <dbReference type="ARBA" id="ARBA00007074"/>
    </source>
</evidence>
<dbReference type="PANTHER" id="PTHR47053:SF1">
    <property type="entry name" value="MUREIN DD-ENDOPEPTIDASE MEPH-RELATED"/>
    <property type="match status" value="1"/>
</dbReference>
<dbReference type="Pfam" id="PF00877">
    <property type="entry name" value="NLPC_P60"/>
    <property type="match status" value="1"/>
</dbReference>
<keyword evidence="4" id="KW-0788">Thiol protease</keyword>
<dbReference type="SUPFAM" id="SSF47090">
    <property type="entry name" value="PGBD-like"/>
    <property type="match status" value="2"/>
</dbReference>
<dbReference type="InterPro" id="IPR038765">
    <property type="entry name" value="Papain-like_cys_pep_sf"/>
</dbReference>
<dbReference type="Proteomes" id="UP001055868">
    <property type="component" value="Chromosome"/>
</dbReference>
<evidence type="ECO:0000256" key="4">
    <source>
        <dbReference type="ARBA" id="ARBA00022807"/>
    </source>
</evidence>
<evidence type="ECO:0000256" key="2">
    <source>
        <dbReference type="ARBA" id="ARBA00022670"/>
    </source>
</evidence>
<organism evidence="7 8">
    <name type="scientific">Brachybacterium kimchii</name>
    <dbReference type="NCBI Taxonomy" id="2942909"/>
    <lineage>
        <taxon>Bacteria</taxon>
        <taxon>Bacillati</taxon>
        <taxon>Actinomycetota</taxon>
        <taxon>Actinomycetes</taxon>
        <taxon>Micrococcales</taxon>
        <taxon>Dermabacteraceae</taxon>
        <taxon>Brachybacterium</taxon>
    </lineage>
</organism>
<gene>
    <name evidence="7" type="ORF">M4486_10315</name>
</gene>
<feature type="compositionally biased region" description="Low complexity" evidence="5">
    <location>
        <begin position="155"/>
        <end position="166"/>
    </location>
</feature>
<comment type="similarity">
    <text evidence="1">Belongs to the peptidase C40 family.</text>
</comment>
<dbReference type="PROSITE" id="PS51935">
    <property type="entry name" value="NLPC_P60"/>
    <property type="match status" value="1"/>
</dbReference>
<sequence length="363" mass="36522">MFRSSAPRTHRAAGPAVIDYRGLTAPVGRTVGGLAVVGAVTATASMQAMGSADAATTPAPTHPATTAPTSPLAGAAAATAAKSLAPAAYSNVKLRYGARGSAVSELQRSLRSHGSGIAVDGVFGSKTLSAVKSFQRSAGIGVDGVVGPKTWNALGSSASTGSSSSSHPKLRSGSRGSAVSTLQKQLNQHGAGISVDGVFGSRTLSSVKAFQRAAGISADGVVGPNTWSKLSSSSASIGGSGGSSSGSFNGQSIIAKARSVKGTKYTWGGSSPSTGFDCSGLVKYAYNANGITVPRTAKQQTFAGRIIPQSQAKPGDLVAFTGNDYGHIGIYVGNNQIIDASGSQQKVVERTIWSAPHVFVTYR</sequence>
<dbReference type="EMBL" id="CP097218">
    <property type="protein sequence ID" value="UQN28047.1"/>
    <property type="molecule type" value="Genomic_DNA"/>
</dbReference>
<evidence type="ECO:0000313" key="7">
    <source>
        <dbReference type="EMBL" id="UQN28047.1"/>
    </source>
</evidence>
<proteinExistence type="inferred from homology"/>
<feature type="compositionally biased region" description="Polar residues" evidence="5">
    <location>
        <begin position="174"/>
        <end position="183"/>
    </location>
</feature>
<accession>A0ABY4N0H4</accession>
<dbReference type="Gene3D" id="1.10.101.10">
    <property type="entry name" value="PGBD-like superfamily/PGBD"/>
    <property type="match status" value="2"/>
</dbReference>
<dbReference type="Pfam" id="PF01471">
    <property type="entry name" value="PG_binding_1"/>
    <property type="match status" value="2"/>
</dbReference>
<dbReference type="RefSeq" id="WP_249476989.1">
    <property type="nucleotide sequence ID" value="NZ_CP097218.1"/>
</dbReference>
<keyword evidence="8" id="KW-1185">Reference proteome</keyword>
<evidence type="ECO:0000313" key="8">
    <source>
        <dbReference type="Proteomes" id="UP001055868"/>
    </source>
</evidence>
<feature type="region of interest" description="Disordered" evidence="5">
    <location>
        <begin position="155"/>
        <end position="183"/>
    </location>
</feature>
<reference evidence="7" key="1">
    <citation type="submission" date="2022-05" db="EMBL/GenBank/DDBJ databases">
        <title>Genomic analysis of Brachybacterium sp. CBA3104.</title>
        <authorList>
            <person name="Roh S.W."/>
            <person name="Kim Y.B."/>
            <person name="Kim Y."/>
        </authorList>
    </citation>
    <scope>NUCLEOTIDE SEQUENCE</scope>
    <source>
        <strain evidence="7">CBA3104</strain>
    </source>
</reference>
<dbReference type="InterPro" id="IPR000064">
    <property type="entry name" value="NLP_P60_dom"/>
</dbReference>
<feature type="domain" description="NlpC/P60" evidence="6">
    <location>
        <begin position="247"/>
        <end position="363"/>
    </location>
</feature>
<keyword evidence="2" id="KW-0645">Protease</keyword>
<evidence type="ECO:0000256" key="5">
    <source>
        <dbReference type="SAM" id="MobiDB-lite"/>
    </source>
</evidence>
<dbReference type="PANTHER" id="PTHR47053">
    <property type="entry name" value="MUREIN DD-ENDOPEPTIDASE MEPH-RELATED"/>
    <property type="match status" value="1"/>
</dbReference>
<dbReference type="InterPro" id="IPR051202">
    <property type="entry name" value="Peptidase_C40"/>
</dbReference>
<name>A0ABY4N0H4_9MICO</name>
<keyword evidence="3" id="KW-0378">Hydrolase</keyword>
<evidence type="ECO:0000259" key="6">
    <source>
        <dbReference type="PROSITE" id="PS51935"/>
    </source>
</evidence>